<proteinExistence type="predicted"/>
<evidence type="ECO:0000313" key="4">
    <source>
        <dbReference type="Proteomes" id="UP000007015"/>
    </source>
</evidence>
<dbReference type="InterPro" id="IPR001810">
    <property type="entry name" value="F-box_dom"/>
</dbReference>
<protein>
    <recommendedName>
        <fullName evidence="2">F-box domain-containing protein</fullName>
    </recommendedName>
</protein>
<dbReference type="InterPro" id="IPR053197">
    <property type="entry name" value="F-box_SCFL_complex_component"/>
</dbReference>
<evidence type="ECO:0000256" key="1">
    <source>
        <dbReference type="SAM" id="MobiDB-lite"/>
    </source>
</evidence>
<dbReference type="PANTHER" id="PTHR34223:SF81">
    <property type="entry name" value="OS08G0281600 PROTEIN"/>
    <property type="match status" value="1"/>
</dbReference>
<reference evidence="3 4" key="1">
    <citation type="journal article" date="2005" name="PLoS Biol.">
        <title>The genomes of Oryza sativa: a history of duplications.</title>
        <authorList>
            <person name="Yu J."/>
            <person name="Wang J."/>
            <person name="Lin W."/>
            <person name="Li S."/>
            <person name="Li H."/>
            <person name="Zhou J."/>
            <person name="Ni P."/>
            <person name="Dong W."/>
            <person name="Hu S."/>
            <person name="Zeng C."/>
            <person name="Zhang J."/>
            <person name="Zhang Y."/>
            <person name="Li R."/>
            <person name="Xu Z."/>
            <person name="Li S."/>
            <person name="Li X."/>
            <person name="Zheng H."/>
            <person name="Cong L."/>
            <person name="Lin L."/>
            <person name="Yin J."/>
            <person name="Geng J."/>
            <person name="Li G."/>
            <person name="Shi J."/>
            <person name="Liu J."/>
            <person name="Lv H."/>
            <person name="Li J."/>
            <person name="Wang J."/>
            <person name="Deng Y."/>
            <person name="Ran L."/>
            <person name="Shi X."/>
            <person name="Wang X."/>
            <person name="Wu Q."/>
            <person name="Li C."/>
            <person name="Ren X."/>
            <person name="Wang J."/>
            <person name="Wang X."/>
            <person name="Li D."/>
            <person name="Liu D."/>
            <person name="Zhang X."/>
            <person name="Ji Z."/>
            <person name="Zhao W."/>
            <person name="Sun Y."/>
            <person name="Zhang Z."/>
            <person name="Bao J."/>
            <person name="Han Y."/>
            <person name="Dong L."/>
            <person name="Ji J."/>
            <person name="Chen P."/>
            <person name="Wu S."/>
            <person name="Liu J."/>
            <person name="Xiao Y."/>
            <person name="Bu D."/>
            <person name="Tan J."/>
            <person name="Yang L."/>
            <person name="Ye C."/>
            <person name="Zhang J."/>
            <person name="Xu J."/>
            <person name="Zhou Y."/>
            <person name="Yu Y."/>
            <person name="Zhang B."/>
            <person name="Zhuang S."/>
            <person name="Wei H."/>
            <person name="Liu B."/>
            <person name="Lei M."/>
            <person name="Yu H."/>
            <person name="Li Y."/>
            <person name="Xu H."/>
            <person name="Wei S."/>
            <person name="He X."/>
            <person name="Fang L."/>
            <person name="Zhang Z."/>
            <person name="Zhang Y."/>
            <person name="Huang X."/>
            <person name="Su Z."/>
            <person name="Tong W."/>
            <person name="Li J."/>
            <person name="Tong Z."/>
            <person name="Li S."/>
            <person name="Ye J."/>
            <person name="Wang L."/>
            <person name="Fang L."/>
            <person name="Lei T."/>
            <person name="Chen C."/>
            <person name="Chen H."/>
            <person name="Xu Z."/>
            <person name="Li H."/>
            <person name="Huang H."/>
            <person name="Zhang F."/>
            <person name="Xu H."/>
            <person name="Li N."/>
            <person name="Zhao C."/>
            <person name="Li S."/>
            <person name="Dong L."/>
            <person name="Huang Y."/>
            <person name="Li L."/>
            <person name="Xi Y."/>
            <person name="Qi Q."/>
            <person name="Li W."/>
            <person name="Zhang B."/>
            <person name="Hu W."/>
            <person name="Zhang Y."/>
            <person name="Tian X."/>
            <person name="Jiao Y."/>
            <person name="Liang X."/>
            <person name="Jin J."/>
            <person name="Gao L."/>
            <person name="Zheng W."/>
            <person name="Hao B."/>
            <person name="Liu S."/>
            <person name="Wang W."/>
            <person name="Yuan L."/>
            <person name="Cao M."/>
            <person name="McDermott J."/>
            <person name="Samudrala R."/>
            <person name="Wang J."/>
            <person name="Wong G.K."/>
            <person name="Yang H."/>
        </authorList>
    </citation>
    <scope>NUCLEOTIDE SEQUENCE [LARGE SCALE GENOMIC DNA]</scope>
    <source>
        <strain evidence="4">cv. 93-11</strain>
    </source>
</reference>
<dbReference type="Pfam" id="PF00646">
    <property type="entry name" value="F-box"/>
    <property type="match status" value="2"/>
</dbReference>
<dbReference type="Gramene" id="BGIOSGA014692-TA">
    <property type="protein sequence ID" value="BGIOSGA014692-PA"/>
    <property type="gene ID" value="BGIOSGA014692"/>
</dbReference>
<feature type="domain" description="F-box" evidence="2">
    <location>
        <begin position="581"/>
        <end position="620"/>
    </location>
</feature>
<dbReference type="SMART" id="SM00256">
    <property type="entry name" value="FBOX"/>
    <property type="match status" value="2"/>
</dbReference>
<dbReference type="InterPro" id="IPR053781">
    <property type="entry name" value="F-box_AtFBL13-like"/>
</dbReference>
<feature type="region of interest" description="Disordered" evidence="1">
    <location>
        <begin position="51"/>
        <end position="76"/>
    </location>
</feature>
<feature type="region of interest" description="Disordered" evidence="1">
    <location>
        <begin position="1"/>
        <end position="36"/>
    </location>
</feature>
<feature type="compositionally biased region" description="Basic and acidic residues" evidence="1">
    <location>
        <begin position="551"/>
        <end position="563"/>
    </location>
</feature>
<gene>
    <name evidence="3" type="ORF">OsI_16688</name>
</gene>
<dbReference type="HOGENOM" id="CLU_003068_8_1_1"/>
<dbReference type="Gene3D" id="3.80.10.10">
    <property type="entry name" value="Ribonuclease Inhibitor"/>
    <property type="match status" value="2"/>
</dbReference>
<keyword evidence="4" id="KW-1185">Reference proteome</keyword>
<dbReference type="PANTHER" id="PTHR34223">
    <property type="entry name" value="OS11G0201299 PROTEIN"/>
    <property type="match status" value="1"/>
</dbReference>
<evidence type="ECO:0000313" key="3">
    <source>
        <dbReference type="EMBL" id="EEC77662.1"/>
    </source>
</evidence>
<name>B8AS34_ORYSI</name>
<feature type="compositionally biased region" description="Acidic residues" evidence="1">
    <location>
        <begin position="61"/>
        <end position="74"/>
    </location>
</feature>
<sequence length="994" mass="111645">MAVVSRAGQVFDEMSLEETNPAVVEEEEGKPGSAEEDAVAYGEVQVFDEMPLNETDPPAAAEEEGEPGIAEEDAVASGEDRLSEMPDMVLHHVMSFLKAWEAARTCVLSRRWRHLWDSAPCVDILLTSDRQPPPMNRRMRHHRASAPCPWADVLWTRDRNAPSDTRRFVNRLLLARDELAPVDTLRLRSAHVDGFGDKFKNVDVEKWISEAIKRKARVIQLEDHYGMFVVFAHQVFASNHLKILKLSYAELDDDVFRGFSSRCPSLEELELKKCVVSAREISSVTLKSLIMVECKFTMNLSVGAPNLVFLKCITPMKWVPVLKDSGSLVTGSIMIDDSLLIGDSKKGHEVDGFSSDYSYGGSSEDYFDDLSSDISDDYDYNYENDINSDADTYEYNEIVNEYKFEQYKDHDDGGDCSMGGKYHGSSSNNGFNDDKTLGGQNSYNIQKELEKGIKPKGGSFACKRLSMVKIRCTKDDLRVHMLAQLFNSNGLSLEKIFVRRSGSFLHSSKRQRRFESGNGGWRLLRTSSTRRRARSLFGGMLGRNAMLGPPRRGEGETSRRGEGSEGDGNGEGDAVDRLSALSDGVLHHIMSFLKAWEVVRTCVLSRRWRHTWASAPCIDLRVRYNDVDSEPPEELRDFVNRLFRRREASAPVDTLRLQSSDPDELFDNDDANAWIRTAIKRNARFIHLTGHRTEIGVLKHRALVSTHLKILKLSYVLIDDKILKQLSSGCKSLEELDLKDCVMTGHDISSASLKILKMDKCKINVDLSITAPNLVLLNLITPYIQVPSFKNLESLVSCSVILDDFFLGDAYEHSSDEDDIDETTDEDDIDDQKKTYKTGYGFGFPQKGYGLGGNKDDYGYGSDIESDDNTYEYSEIANEYGDQKYAQNSSTIVQGVGTSQQTKTISGGHNFVHGLSNARSLELLAGAGEVVLSRELKSCPTFSNLKTLSLGEWCMAAEFDTLIFLLQRSPNLQRLFLKLKLVSYLTLIKSYEYV</sequence>
<dbReference type="Proteomes" id="UP000007015">
    <property type="component" value="Chromosome 4"/>
</dbReference>
<accession>B8AS34</accession>
<dbReference type="CDD" id="cd22160">
    <property type="entry name" value="F-box_AtFBL13-like"/>
    <property type="match status" value="2"/>
</dbReference>
<evidence type="ECO:0000259" key="2">
    <source>
        <dbReference type="SMART" id="SM00256"/>
    </source>
</evidence>
<organism evidence="3 4">
    <name type="scientific">Oryza sativa subsp. indica</name>
    <name type="common">Rice</name>
    <dbReference type="NCBI Taxonomy" id="39946"/>
    <lineage>
        <taxon>Eukaryota</taxon>
        <taxon>Viridiplantae</taxon>
        <taxon>Streptophyta</taxon>
        <taxon>Embryophyta</taxon>
        <taxon>Tracheophyta</taxon>
        <taxon>Spermatophyta</taxon>
        <taxon>Magnoliopsida</taxon>
        <taxon>Liliopsida</taxon>
        <taxon>Poales</taxon>
        <taxon>Poaceae</taxon>
        <taxon>BOP clade</taxon>
        <taxon>Oryzoideae</taxon>
        <taxon>Oryzeae</taxon>
        <taxon>Oryzinae</taxon>
        <taxon>Oryza</taxon>
        <taxon>Oryza sativa</taxon>
    </lineage>
</organism>
<dbReference type="SUPFAM" id="SSF52047">
    <property type="entry name" value="RNI-like"/>
    <property type="match status" value="2"/>
</dbReference>
<feature type="region of interest" description="Disordered" evidence="1">
    <location>
        <begin position="541"/>
        <end position="574"/>
    </location>
</feature>
<dbReference type="STRING" id="39946.B8AS34"/>
<dbReference type="Gene3D" id="1.20.1280.50">
    <property type="match status" value="2"/>
</dbReference>
<dbReference type="InterPro" id="IPR032675">
    <property type="entry name" value="LRR_dom_sf"/>
</dbReference>
<dbReference type="EMBL" id="CM000129">
    <property type="protein sequence ID" value="EEC77662.1"/>
    <property type="molecule type" value="Genomic_DNA"/>
</dbReference>
<dbReference type="OMA" id="LELKECW"/>
<feature type="compositionally biased region" description="Acidic residues" evidence="1">
    <location>
        <begin position="24"/>
        <end position="36"/>
    </location>
</feature>
<dbReference type="SUPFAM" id="SSF81383">
    <property type="entry name" value="F-box domain"/>
    <property type="match status" value="2"/>
</dbReference>
<feature type="domain" description="F-box" evidence="2">
    <location>
        <begin position="85"/>
        <end position="124"/>
    </location>
</feature>
<dbReference type="AlphaFoldDB" id="B8AS34"/>
<dbReference type="InterPro" id="IPR036047">
    <property type="entry name" value="F-box-like_dom_sf"/>
</dbReference>